<dbReference type="InterPro" id="IPR048165">
    <property type="entry name" value="Bluetail_dom"/>
</dbReference>
<dbReference type="EMBL" id="CP030139">
    <property type="protein sequence ID" value="AZB72530.1"/>
    <property type="molecule type" value="Genomic_DNA"/>
</dbReference>
<dbReference type="InterPro" id="IPR011049">
    <property type="entry name" value="Serralysin-like_metalloprot_C"/>
</dbReference>
<reference evidence="4 5" key="1">
    <citation type="journal article" date="2018" name="Sci. Rep.">
        <title>Genome Features and Biochemical Characteristics of a Robust, Fast Growing and Naturally Transformable Cyanobacterium Synechococcus elongatus PCC 11801 Isolated from India.</title>
        <authorList>
            <person name="Jaiswal D."/>
            <person name="Sengupta A."/>
            <person name="Sohoni S."/>
            <person name="Sengupta S."/>
            <person name="Phadnavis A.G."/>
            <person name="Pakrasi H.B."/>
            <person name="Wangikar P.P."/>
        </authorList>
    </citation>
    <scope>NUCLEOTIDE SEQUENCE [LARGE SCALE GENOMIC DNA]</scope>
    <source>
        <strain evidence="4 5">PCC 11801</strain>
    </source>
</reference>
<evidence type="ECO:0000256" key="1">
    <source>
        <dbReference type="ARBA" id="ARBA00004613"/>
    </source>
</evidence>
<sequence>MAFLRITSAQQLYVAFYGRPADVEGRSFWDSAVQAIPGAIDYAAIAEAFGESAEAQIRFGNLSLAEAVNTLYRSILNREADPVGRDFYVKALESGQISLANLAIAIVEGIQTDSLDAQTFLNKVLAADWLTNALDTLEEIQAYDFSTNAIALPTVQDFIAKVTADAGSVPNSNQVTAIVEQIVVTSGTPATATAIAEARIVVQGGDGNDQLNGSGGQATLIGAGGHDTLLAGSSDDRLTGGLGADVLTGGAGRDRFVYTALTDSLLSGFDRITDFQIGLDSFEGPNPTSAMAINNLGTVSSLDPSALAAVLTASNFLSNGAATFQFEQRTFIVLNDDVAGFQANRDALIEITGFQGDLANLSIV</sequence>
<dbReference type="Pfam" id="PF00353">
    <property type="entry name" value="HemolysinCabind"/>
    <property type="match status" value="2"/>
</dbReference>
<dbReference type="PANTHER" id="PTHR38340">
    <property type="entry name" value="S-LAYER PROTEIN"/>
    <property type="match status" value="1"/>
</dbReference>
<dbReference type="SUPFAM" id="SSF51120">
    <property type="entry name" value="beta-Roll"/>
    <property type="match status" value="1"/>
</dbReference>
<evidence type="ECO:0000313" key="5">
    <source>
        <dbReference type="Proteomes" id="UP000267249"/>
    </source>
</evidence>
<dbReference type="Gene3D" id="2.150.10.10">
    <property type="entry name" value="Serralysin-like metalloprotease, C-terminal"/>
    <property type="match status" value="1"/>
</dbReference>
<dbReference type="InterPro" id="IPR001343">
    <property type="entry name" value="Hemolysn_Ca-bd"/>
</dbReference>
<organism evidence="4 5">
    <name type="scientific">Synechococcus elongatus PCC 11801</name>
    <dbReference type="NCBI Taxonomy" id="2219813"/>
    <lineage>
        <taxon>Bacteria</taxon>
        <taxon>Bacillati</taxon>
        <taxon>Cyanobacteriota</taxon>
        <taxon>Cyanophyceae</taxon>
        <taxon>Synechococcales</taxon>
        <taxon>Synechococcaceae</taxon>
        <taxon>Synechococcus</taxon>
    </lineage>
</organism>
<evidence type="ECO:0000313" key="4">
    <source>
        <dbReference type="EMBL" id="AZB72530.1"/>
    </source>
</evidence>
<dbReference type="InterPro" id="IPR050557">
    <property type="entry name" value="RTX_toxin/Mannuronan_C5-epim"/>
</dbReference>
<dbReference type="NCBIfam" id="NF041519">
    <property type="entry name" value="bluetail"/>
    <property type="match status" value="1"/>
</dbReference>
<dbReference type="RefSeq" id="WP_208672594.1">
    <property type="nucleotide sequence ID" value="NZ_CP030139.2"/>
</dbReference>
<feature type="domain" description="DUF4214" evidence="3">
    <location>
        <begin position="46"/>
        <end position="108"/>
    </location>
</feature>
<dbReference type="Pfam" id="PF13946">
    <property type="entry name" value="DUF4214"/>
    <property type="match status" value="1"/>
</dbReference>
<dbReference type="AlphaFoldDB" id="A0AAN1UUD0"/>
<dbReference type="PROSITE" id="PS00330">
    <property type="entry name" value="HEMOLYSIN_CALCIUM"/>
    <property type="match status" value="1"/>
</dbReference>
<dbReference type="Proteomes" id="UP000267249">
    <property type="component" value="Chromosome"/>
</dbReference>
<dbReference type="PRINTS" id="PR00313">
    <property type="entry name" value="CABNDNGRPT"/>
</dbReference>
<evidence type="ECO:0000259" key="3">
    <source>
        <dbReference type="Pfam" id="PF13946"/>
    </source>
</evidence>
<name>A0AAN1UUD0_SYNEL</name>
<dbReference type="GO" id="GO:0005509">
    <property type="term" value="F:calcium ion binding"/>
    <property type="evidence" value="ECO:0007669"/>
    <property type="project" value="InterPro"/>
</dbReference>
<dbReference type="InterPro" id="IPR025282">
    <property type="entry name" value="DUF4214"/>
</dbReference>
<proteinExistence type="predicted"/>
<dbReference type="PANTHER" id="PTHR38340:SF1">
    <property type="entry name" value="S-LAYER PROTEIN"/>
    <property type="match status" value="1"/>
</dbReference>
<dbReference type="InterPro" id="IPR018511">
    <property type="entry name" value="Hemolysin-typ_Ca-bd_CS"/>
</dbReference>
<evidence type="ECO:0000256" key="2">
    <source>
        <dbReference type="ARBA" id="ARBA00022525"/>
    </source>
</evidence>
<dbReference type="GO" id="GO:0005615">
    <property type="term" value="C:extracellular space"/>
    <property type="evidence" value="ECO:0007669"/>
    <property type="project" value="InterPro"/>
</dbReference>
<protein>
    <submittedName>
        <fullName evidence="4">Bluetail domain-containing putative surface protein</fullName>
    </submittedName>
</protein>
<comment type="subcellular location">
    <subcellularLocation>
        <location evidence="1">Secreted</location>
    </subcellularLocation>
</comment>
<keyword evidence="2" id="KW-0964">Secreted</keyword>
<gene>
    <name evidence="4" type="ORF">DOP62_07190</name>
</gene>
<accession>A0AAN1UUD0</accession>